<name>A0A068RPE8_9FUNG</name>
<accession>A0A068RPE8</accession>
<dbReference type="AlphaFoldDB" id="A0A068RPE8"/>
<dbReference type="VEuPathDB" id="FungiDB:LCOR_03546.1"/>
<reference evidence="1" key="1">
    <citation type="submission" date="2013-08" db="EMBL/GenBank/DDBJ databases">
        <title>Gene expansion shapes genome architecture in the human pathogen Lichtheimia corymbifera: an evolutionary genomics analysis in the ancient terrestrial Mucorales (Mucoromycotina).</title>
        <authorList>
            <person name="Schwartze V.U."/>
            <person name="Winter S."/>
            <person name="Shelest E."/>
            <person name="Marcet-Houben M."/>
            <person name="Horn F."/>
            <person name="Wehner S."/>
            <person name="Hoffmann K."/>
            <person name="Riege K."/>
            <person name="Sammeth M."/>
            <person name="Nowrousian M."/>
            <person name="Valiante V."/>
            <person name="Linde J."/>
            <person name="Jacobsen I.D."/>
            <person name="Marz M."/>
            <person name="Brakhage A.A."/>
            <person name="Gabaldon T."/>
            <person name="Bocker S."/>
            <person name="Voigt K."/>
        </authorList>
    </citation>
    <scope>NUCLEOTIDE SEQUENCE [LARGE SCALE GENOMIC DNA]</scope>
    <source>
        <strain evidence="1">FSU 9682</strain>
    </source>
</reference>
<organism evidence="1 2">
    <name type="scientific">Lichtheimia corymbifera JMRC:FSU:9682</name>
    <dbReference type="NCBI Taxonomy" id="1263082"/>
    <lineage>
        <taxon>Eukaryota</taxon>
        <taxon>Fungi</taxon>
        <taxon>Fungi incertae sedis</taxon>
        <taxon>Mucoromycota</taxon>
        <taxon>Mucoromycotina</taxon>
        <taxon>Mucoromycetes</taxon>
        <taxon>Mucorales</taxon>
        <taxon>Lichtheimiaceae</taxon>
        <taxon>Lichtheimia</taxon>
    </lineage>
</organism>
<sequence length="125" mass="14456">MKCRLVCITLGFPILNMKLGNKVLWDLLINSIHLKTVCLIMMIFEFEGASVREMMNGRDRLSMTPEIAYFDRESCTQDAVDHDEVCSHKDIMLHYETVEKQVPLCSTYAVSVMELRSPNGWCRLH</sequence>
<dbReference type="Proteomes" id="UP000027586">
    <property type="component" value="Unassembled WGS sequence"/>
</dbReference>
<keyword evidence="2" id="KW-1185">Reference proteome</keyword>
<protein>
    <submittedName>
        <fullName evidence="1">Uncharacterized protein</fullName>
    </submittedName>
</protein>
<gene>
    <name evidence="1" type="ORF">LCOR_03546.1</name>
</gene>
<evidence type="ECO:0000313" key="1">
    <source>
        <dbReference type="EMBL" id="CDH52013.1"/>
    </source>
</evidence>
<comment type="caution">
    <text evidence="1">The sequence shown here is derived from an EMBL/GenBank/DDBJ whole genome shotgun (WGS) entry which is preliminary data.</text>
</comment>
<proteinExistence type="predicted"/>
<evidence type="ECO:0000313" key="2">
    <source>
        <dbReference type="Proteomes" id="UP000027586"/>
    </source>
</evidence>
<dbReference type="EMBL" id="CBTN010000011">
    <property type="protein sequence ID" value="CDH52013.1"/>
    <property type="molecule type" value="Genomic_DNA"/>
</dbReference>